<feature type="transmembrane region" description="Helical" evidence="1">
    <location>
        <begin position="34"/>
        <end position="57"/>
    </location>
</feature>
<accession>A0A075H7Z9</accession>
<feature type="transmembrane region" description="Helical" evidence="1">
    <location>
        <begin position="69"/>
        <end position="90"/>
    </location>
</feature>
<evidence type="ECO:0000256" key="1">
    <source>
        <dbReference type="SAM" id="Phobius"/>
    </source>
</evidence>
<feature type="transmembrane region" description="Helical" evidence="1">
    <location>
        <begin position="96"/>
        <end position="120"/>
    </location>
</feature>
<reference evidence="2" key="1">
    <citation type="journal article" date="2014" name="Genome Biol. Evol.">
        <title>Pangenome evidence for extensive interdomain horizontal transfer affecting lineage core and shell genes in uncultured planktonic thaumarchaeota and euryarchaeota.</title>
        <authorList>
            <person name="Deschamps P."/>
            <person name="Zivanovic Y."/>
            <person name="Moreira D."/>
            <person name="Rodriguez-Valera F."/>
            <person name="Lopez-Garcia P."/>
        </authorList>
    </citation>
    <scope>NUCLEOTIDE SEQUENCE</scope>
</reference>
<keyword evidence="1" id="KW-1133">Transmembrane helix</keyword>
<keyword evidence="1" id="KW-0472">Membrane</keyword>
<proteinExistence type="predicted"/>
<organism evidence="2">
    <name type="scientific">uncultured marine thaumarchaeote KM3_54_G11</name>
    <dbReference type="NCBI Taxonomy" id="1456193"/>
    <lineage>
        <taxon>Archaea</taxon>
        <taxon>Nitrososphaerota</taxon>
        <taxon>environmental samples</taxon>
    </lineage>
</organism>
<keyword evidence="1" id="KW-0812">Transmembrane</keyword>
<dbReference type="EMBL" id="KF900939">
    <property type="protein sequence ID" value="AIF12169.1"/>
    <property type="molecule type" value="Genomic_DNA"/>
</dbReference>
<name>A0A075H7Z9_9ARCH</name>
<dbReference type="AlphaFoldDB" id="A0A075H7Z9"/>
<protein>
    <submittedName>
        <fullName evidence="2">Uncharacterized protein</fullName>
    </submittedName>
</protein>
<sequence length="162" mass="16628">MSPSLVTLEMMSEFAVVARWSEVPSITFVTSASAAIIALLRTIAASLSLPIPIIILSSTPPEAERKTRLSIIWLVAIAVSLAGTNIKAITIETDGILGSAGTLAAVPAVVAIAPELLIVIRSMRGFVSSADPIVALAPVTEARTPATETTPEATATVISGVP</sequence>
<evidence type="ECO:0000313" key="2">
    <source>
        <dbReference type="EMBL" id="AIF12169.1"/>
    </source>
</evidence>